<dbReference type="EMBL" id="BPRC01000015">
    <property type="protein sequence ID" value="GJE66547.1"/>
    <property type="molecule type" value="Genomic_DNA"/>
</dbReference>
<dbReference type="InterPro" id="IPR036388">
    <property type="entry name" value="WH-like_DNA-bd_sf"/>
</dbReference>
<dbReference type="Gene3D" id="3.40.190.290">
    <property type="match status" value="1"/>
</dbReference>
<dbReference type="SUPFAM" id="SSF53850">
    <property type="entry name" value="Periplasmic binding protein-like II"/>
    <property type="match status" value="1"/>
</dbReference>
<dbReference type="PANTHER" id="PTHR38431:SF1">
    <property type="entry name" value="BLL2305 PROTEIN"/>
    <property type="match status" value="1"/>
</dbReference>
<evidence type="ECO:0000259" key="3">
    <source>
        <dbReference type="Pfam" id="PF12727"/>
    </source>
</evidence>
<dbReference type="Gene3D" id="1.10.10.10">
    <property type="entry name" value="Winged helix-like DNA-binding domain superfamily/Winged helix DNA-binding domain"/>
    <property type="match status" value="1"/>
</dbReference>
<protein>
    <recommendedName>
        <fullName evidence="6">LuxR family transcriptional regulator</fullName>
    </recommendedName>
</protein>
<reference evidence="4" key="2">
    <citation type="submission" date="2021-08" db="EMBL/GenBank/DDBJ databases">
        <authorList>
            <person name="Tani A."/>
            <person name="Ola A."/>
            <person name="Ogura Y."/>
            <person name="Katsura K."/>
            <person name="Hayashi T."/>
        </authorList>
    </citation>
    <scope>NUCLEOTIDE SEQUENCE</scope>
    <source>
        <strain evidence="4">NBRC 15686</strain>
    </source>
</reference>
<dbReference type="InterPro" id="IPR024370">
    <property type="entry name" value="PBP_domain"/>
</dbReference>
<reference evidence="4" key="1">
    <citation type="journal article" date="2021" name="Front. Microbiol.">
        <title>Comprehensive Comparative Genomics and Phenotyping of Methylobacterium Species.</title>
        <authorList>
            <person name="Alessa O."/>
            <person name="Ogura Y."/>
            <person name="Fujitani Y."/>
            <person name="Takami H."/>
            <person name="Hayashi T."/>
            <person name="Sahin N."/>
            <person name="Tani A."/>
        </authorList>
    </citation>
    <scope>NUCLEOTIDE SEQUENCE</scope>
    <source>
        <strain evidence="4">NBRC 15686</strain>
    </source>
</reference>
<evidence type="ECO:0008006" key="6">
    <source>
        <dbReference type="Google" id="ProtNLM"/>
    </source>
</evidence>
<dbReference type="SUPFAM" id="SSF46785">
    <property type="entry name" value="Winged helix' DNA-binding domain"/>
    <property type="match status" value="1"/>
</dbReference>
<evidence type="ECO:0000313" key="5">
    <source>
        <dbReference type="Proteomes" id="UP001055039"/>
    </source>
</evidence>
<dbReference type="Pfam" id="PF12727">
    <property type="entry name" value="PBP_like"/>
    <property type="match status" value="1"/>
</dbReference>
<keyword evidence="5" id="KW-1185">Reference proteome</keyword>
<name>A0ABQ4UJ46_9HYPH</name>
<dbReference type="PANTHER" id="PTHR38431">
    <property type="entry name" value="BLL2305 PROTEIN"/>
    <property type="match status" value="1"/>
</dbReference>
<accession>A0ABQ4UJ46</accession>
<dbReference type="RefSeq" id="WP_238226334.1">
    <property type="nucleotide sequence ID" value="NZ_BAAADH010000093.1"/>
</dbReference>
<feature type="region of interest" description="Disordered" evidence="1">
    <location>
        <begin position="336"/>
        <end position="362"/>
    </location>
</feature>
<dbReference type="Pfam" id="PF00126">
    <property type="entry name" value="HTH_1"/>
    <property type="match status" value="1"/>
</dbReference>
<gene>
    <name evidence="4" type="ORF">LNAOJCKE_3767</name>
</gene>
<evidence type="ECO:0000256" key="1">
    <source>
        <dbReference type="SAM" id="MobiDB-lite"/>
    </source>
</evidence>
<organism evidence="4 5">
    <name type="scientific">Methylorubrum aminovorans</name>
    <dbReference type="NCBI Taxonomy" id="269069"/>
    <lineage>
        <taxon>Bacteria</taxon>
        <taxon>Pseudomonadati</taxon>
        <taxon>Pseudomonadota</taxon>
        <taxon>Alphaproteobacteria</taxon>
        <taxon>Hyphomicrobiales</taxon>
        <taxon>Methylobacteriaceae</taxon>
        <taxon>Methylorubrum</taxon>
    </lineage>
</organism>
<dbReference type="InterPro" id="IPR000847">
    <property type="entry name" value="LysR_HTH_N"/>
</dbReference>
<feature type="domain" description="HTH lysR-type" evidence="2">
    <location>
        <begin position="30"/>
        <end position="89"/>
    </location>
</feature>
<dbReference type="InterPro" id="IPR036390">
    <property type="entry name" value="WH_DNA-bd_sf"/>
</dbReference>
<dbReference type="Proteomes" id="UP001055039">
    <property type="component" value="Unassembled WGS sequence"/>
</dbReference>
<evidence type="ECO:0000259" key="2">
    <source>
        <dbReference type="Pfam" id="PF00126"/>
    </source>
</evidence>
<evidence type="ECO:0000313" key="4">
    <source>
        <dbReference type="EMBL" id="GJE66547.1"/>
    </source>
</evidence>
<comment type="caution">
    <text evidence="4">The sequence shown here is derived from an EMBL/GenBank/DDBJ whole genome shotgun (WGS) entry which is preliminary data.</text>
</comment>
<sequence>MNEFADGVSVAVAVRLGGTLQIGANRVEVLDLLVVFDAIRRTGSIKGLADTLGLSYRAAWARLQAYEAALGQPLVRKTRGQGSELTEFGAALADSFTSAVPGLDASLGRETRAIEHRVRRLLTGRAGTLRLAASHDPLLIAVLREIPAEQGAIEPSVMGSSAAVKLLLDGGVDAAGFHCGVLDPEQADAPFSELATSAGLVTHRLFEREQGLLLAPGNPLGIRTLADLTAEGVRYVNRQRGSGTRNWFDRMLAETGLSPDAIHGYADEEFTHQAVAAVIACGAADAGLGVRAAAERLGLDFLSVGWETYYLAASRALAGSAFDALIAAVRTRAAGTSGYRPAGPEAADGLAESASRGGLSGR</sequence>
<proteinExistence type="predicted"/>
<feature type="domain" description="PBP" evidence="3">
    <location>
        <begin position="153"/>
        <end position="328"/>
    </location>
</feature>